<name>A0A914X865_9BILA</name>
<feature type="domain" description="ZP" evidence="4">
    <location>
        <begin position="43"/>
        <end position="306"/>
    </location>
</feature>
<keyword evidence="2" id="KW-1133">Transmembrane helix</keyword>
<proteinExistence type="predicted"/>
<protein>
    <submittedName>
        <fullName evidence="6">ZP domain-containing protein</fullName>
    </submittedName>
</protein>
<dbReference type="WBParaSite" id="PSAMB.scaffold716size42884.g8291.t1">
    <property type="protein sequence ID" value="PSAMB.scaffold716size42884.g8291.t1"/>
    <property type="gene ID" value="PSAMB.scaffold716size42884.g8291"/>
</dbReference>
<feature type="chain" id="PRO_5036769661" evidence="3">
    <location>
        <begin position="28"/>
        <end position="451"/>
    </location>
</feature>
<keyword evidence="5" id="KW-1185">Reference proteome</keyword>
<evidence type="ECO:0000313" key="6">
    <source>
        <dbReference type="WBParaSite" id="PSAMB.scaffold716size42884.g8291.t1"/>
    </source>
</evidence>
<dbReference type="SMART" id="SM00241">
    <property type="entry name" value="ZP"/>
    <property type="match status" value="1"/>
</dbReference>
<dbReference type="Proteomes" id="UP000887566">
    <property type="component" value="Unplaced"/>
</dbReference>
<keyword evidence="2" id="KW-0472">Membrane</keyword>
<reference evidence="6" key="1">
    <citation type="submission" date="2022-11" db="UniProtKB">
        <authorList>
            <consortium name="WormBaseParasite"/>
        </authorList>
    </citation>
    <scope>IDENTIFICATION</scope>
</reference>
<dbReference type="PROSITE" id="PS51034">
    <property type="entry name" value="ZP_2"/>
    <property type="match status" value="1"/>
</dbReference>
<keyword evidence="2" id="KW-0812">Transmembrane</keyword>
<dbReference type="PANTHER" id="PTHR46560:SF5">
    <property type="entry name" value="CYPHER, ISOFORM B"/>
    <property type="match status" value="1"/>
</dbReference>
<evidence type="ECO:0000256" key="3">
    <source>
        <dbReference type="SAM" id="SignalP"/>
    </source>
</evidence>
<dbReference type="InterPro" id="IPR056953">
    <property type="entry name" value="CUT_N"/>
</dbReference>
<evidence type="ECO:0000256" key="2">
    <source>
        <dbReference type="SAM" id="Phobius"/>
    </source>
</evidence>
<feature type="region of interest" description="Disordered" evidence="1">
    <location>
        <begin position="423"/>
        <end position="451"/>
    </location>
</feature>
<evidence type="ECO:0000256" key="1">
    <source>
        <dbReference type="SAM" id="MobiDB-lite"/>
    </source>
</evidence>
<accession>A0A914X865</accession>
<keyword evidence="3" id="KW-0732">Signal</keyword>
<evidence type="ECO:0000259" key="4">
    <source>
        <dbReference type="PROSITE" id="PS51034"/>
    </source>
</evidence>
<organism evidence="5 6">
    <name type="scientific">Plectus sambesii</name>
    <dbReference type="NCBI Taxonomy" id="2011161"/>
    <lineage>
        <taxon>Eukaryota</taxon>
        <taxon>Metazoa</taxon>
        <taxon>Ecdysozoa</taxon>
        <taxon>Nematoda</taxon>
        <taxon>Chromadorea</taxon>
        <taxon>Plectida</taxon>
        <taxon>Plectina</taxon>
        <taxon>Plectoidea</taxon>
        <taxon>Plectidae</taxon>
        <taxon>Plectus</taxon>
    </lineage>
</organism>
<feature type="signal peptide" evidence="3">
    <location>
        <begin position="1"/>
        <end position="27"/>
    </location>
</feature>
<evidence type="ECO:0000313" key="5">
    <source>
        <dbReference type="Proteomes" id="UP000887566"/>
    </source>
</evidence>
<dbReference type="AlphaFoldDB" id="A0A914X865"/>
<dbReference type="Pfam" id="PF25057">
    <property type="entry name" value="CUT_N"/>
    <property type="match status" value="1"/>
</dbReference>
<dbReference type="PANTHER" id="PTHR46560">
    <property type="entry name" value="CYPHER, ISOFORM B"/>
    <property type="match status" value="1"/>
</dbReference>
<sequence>MTSDRRRRSSDVVLVLFVLAALDTVAAQVGQQLSNKVLQTAVSCDEKFIYFRVSFDTPFQGLIYTENGFPNCVYVNGSVQTLQSYDIKIPLDSCLTRQQPNRDYENSVIIQDNPSYLESSDRKYLLTCVPGISNSRDGSFTVNFGGVTVQGSLPSTEVVKGSGSADEKQLDYSVEILSGWGPNGRPLVGSLNVGDNIAYVVRIPDVGGSDARIGRCWAKDNTSEIELSDDRGCSLQTTGNVWGSFKSENSGAEGRVFYNDIKAWAFPTSNKAWAFPTSNKVNILCNLHLCAGQCQQPQCSTRRAKRSDDNAQADEADKAVETLEAGFRIANSLRQTDQLWAESPSFSGRSATLVTAAGADADAASASASGTPEEEAIGHVCISKLHFAAGIAFMLIIVIAALVFLAFLAYRLHSPSSPYGLKYDDDTESRNSQSRISAVFNGQRLSRPTAE</sequence>
<feature type="transmembrane region" description="Helical" evidence="2">
    <location>
        <begin position="387"/>
        <end position="410"/>
    </location>
</feature>
<dbReference type="InterPro" id="IPR001507">
    <property type="entry name" value="ZP_dom"/>
</dbReference>